<organism evidence="2 3">
    <name type="scientific">Roseospira marina</name>
    <dbReference type="NCBI Taxonomy" id="140057"/>
    <lineage>
        <taxon>Bacteria</taxon>
        <taxon>Pseudomonadati</taxon>
        <taxon>Pseudomonadota</taxon>
        <taxon>Alphaproteobacteria</taxon>
        <taxon>Rhodospirillales</taxon>
        <taxon>Rhodospirillaceae</taxon>
        <taxon>Roseospira</taxon>
    </lineage>
</organism>
<sequence length="132" mass="14804">MGDLFTVRMERKRIIYTYDDKGARVGERVEMIQETYAGLPFVTAQGYKERHPDANVIVTKAERNDRSRVRVGASAASRHQKPNSRTDRPAASRHQKPNSRTDRPAASRPASVDGGSYADAINAEMRAMEKRA</sequence>
<gene>
    <name evidence="2" type="ORF">F1188_15995</name>
</gene>
<accession>A0A5M6I884</accession>
<evidence type="ECO:0000313" key="2">
    <source>
        <dbReference type="EMBL" id="KAA5604362.1"/>
    </source>
</evidence>
<feature type="region of interest" description="Disordered" evidence="1">
    <location>
        <begin position="59"/>
        <end position="118"/>
    </location>
</feature>
<dbReference type="EMBL" id="VWPJ01000018">
    <property type="protein sequence ID" value="KAA5604362.1"/>
    <property type="molecule type" value="Genomic_DNA"/>
</dbReference>
<proteinExistence type="predicted"/>
<dbReference type="OrthoDB" id="9925174at2"/>
<evidence type="ECO:0000256" key="1">
    <source>
        <dbReference type="SAM" id="MobiDB-lite"/>
    </source>
</evidence>
<comment type="caution">
    <text evidence="2">The sequence shown here is derived from an EMBL/GenBank/DDBJ whole genome shotgun (WGS) entry which is preliminary data.</text>
</comment>
<dbReference type="AlphaFoldDB" id="A0A5M6I884"/>
<name>A0A5M6I884_9PROT</name>
<evidence type="ECO:0000313" key="3">
    <source>
        <dbReference type="Proteomes" id="UP000324065"/>
    </source>
</evidence>
<protein>
    <submittedName>
        <fullName evidence="2">Uncharacterized protein</fullName>
    </submittedName>
</protein>
<keyword evidence="3" id="KW-1185">Reference proteome</keyword>
<dbReference type="RefSeq" id="WP_150063454.1">
    <property type="nucleotide sequence ID" value="NZ_JACHII010000014.1"/>
</dbReference>
<dbReference type="Proteomes" id="UP000324065">
    <property type="component" value="Unassembled WGS sequence"/>
</dbReference>
<reference evidence="2 3" key="1">
    <citation type="submission" date="2019-09" db="EMBL/GenBank/DDBJ databases">
        <title>Genome sequence of Roseospira marina, one of the more divergent members of the non-sulfur purple photosynthetic bacterial family, the Rhodospirillaceae.</title>
        <authorList>
            <person name="Meyer T."/>
            <person name="Kyndt J."/>
        </authorList>
    </citation>
    <scope>NUCLEOTIDE SEQUENCE [LARGE SCALE GENOMIC DNA]</scope>
    <source>
        <strain evidence="2 3">DSM 15113</strain>
    </source>
</reference>